<gene>
    <name evidence="6" type="ORF">OXX778_LOCUS15695</name>
</gene>
<dbReference type="AlphaFoldDB" id="A0A814FRC8"/>
<reference evidence="6" key="1">
    <citation type="submission" date="2021-02" db="EMBL/GenBank/DDBJ databases">
        <authorList>
            <person name="Nowell W R."/>
        </authorList>
    </citation>
    <scope>NUCLEOTIDE SEQUENCE</scope>
    <source>
        <strain evidence="6">Ploen Becks lab</strain>
    </source>
</reference>
<evidence type="ECO:0000256" key="2">
    <source>
        <dbReference type="ARBA" id="ARBA00022723"/>
    </source>
</evidence>
<dbReference type="PANTHER" id="PTHR46481">
    <property type="entry name" value="ZINC FINGER BED DOMAIN-CONTAINING PROTEIN 4"/>
    <property type="match status" value="1"/>
</dbReference>
<evidence type="ECO:0000313" key="7">
    <source>
        <dbReference type="Proteomes" id="UP000663879"/>
    </source>
</evidence>
<dbReference type="EMBL" id="CAJNOC010003526">
    <property type="protein sequence ID" value="CAF0986476.1"/>
    <property type="molecule type" value="Genomic_DNA"/>
</dbReference>
<proteinExistence type="predicted"/>
<keyword evidence="7" id="KW-1185">Reference proteome</keyword>
<evidence type="ECO:0000256" key="4">
    <source>
        <dbReference type="ARBA" id="ARBA00022833"/>
    </source>
</evidence>
<keyword evidence="5" id="KW-0539">Nucleus</keyword>
<evidence type="ECO:0000256" key="1">
    <source>
        <dbReference type="ARBA" id="ARBA00004123"/>
    </source>
</evidence>
<comment type="subcellular location">
    <subcellularLocation>
        <location evidence="1">Nucleus</location>
    </subcellularLocation>
</comment>
<evidence type="ECO:0000313" key="6">
    <source>
        <dbReference type="EMBL" id="CAF0986476.1"/>
    </source>
</evidence>
<evidence type="ECO:0000256" key="5">
    <source>
        <dbReference type="ARBA" id="ARBA00023242"/>
    </source>
</evidence>
<dbReference type="OrthoDB" id="1607513at2759"/>
<organism evidence="6 7">
    <name type="scientific">Brachionus calyciflorus</name>
    <dbReference type="NCBI Taxonomy" id="104777"/>
    <lineage>
        <taxon>Eukaryota</taxon>
        <taxon>Metazoa</taxon>
        <taxon>Spiralia</taxon>
        <taxon>Gnathifera</taxon>
        <taxon>Rotifera</taxon>
        <taxon>Eurotatoria</taxon>
        <taxon>Monogononta</taxon>
        <taxon>Pseudotrocha</taxon>
        <taxon>Ploima</taxon>
        <taxon>Brachionidae</taxon>
        <taxon>Brachionus</taxon>
    </lineage>
</organism>
<sequence length="216" mass="25757">MTEFVDFINEIAPNYQIPCRQTITKRLIPEKIDILKAQIKHELNQINWCALSTDVWTSNSMMMLSYLSVTREWEKEDKVFKIVSDSGAYIKSCAICLFNENYFIQCSAHRLNLWIDYTLEPRLVKTKMDNEENTRYYVRDFNENCEIRKIKINNETLEEIEHLNEMKDEINRILGKCKKLVGSFKYSEFLSRRLKEKQEALNFSTRIKLVQDCPTR</sequence>
<keyword evidence="4" id="KW-0862">Zinc</keyword>
<evidence type="ECO:0000256" key="3">
    <source>
        <dbReference type="ARBA" id="ARBA00022771"/>
    </source>
</evidence>
<dbReference type="PANTHER" id="PTHR46481:SF10">
    <property type="entry name" value="ZINC FINGER BED DOMAIN-CONTAINING PROTEIN 39"/>
    <property type="match status" value="1"/>
</dbReference>
<dbReference type="GO" id="GO:0005634">
    <property type="term" value="C:nucleus"/>
    <property type="evidence" value="ECO:0007669"/>
    <property type="project" value="UniProtKB-SubCell"/>
</dbReference>
<keyword evidence="3" id="KW-0863">Zinc-finger</keyword>
<accession>A0A814FRC8</accession>
<comment type="caution">
    <text evidence="6">The sequence shown here is derived from an EMBL/GenBank/DDBJ whole genome shotgun (WGS) entry which is preliminary data.</text>
</comment>
<name>A0A814FRC8_9BILA</name>
<dbReference type="Proteomes" id="UP000663879">
    <property type="component" value="Unassembled WGS sequence"/>
</dbReference>
<dbReference type="GO" id="GO:0008270">
    <property type="term" value="F:zinc ion binding"/>
    <property type="evidence" value="ECO:0007669"/>
    <property type="project" value="UniProtKB-KW"/>
</dbReference>
<dbReference type="SUPFAM" id="SSF53098">
    <property type="entry name" value="Ribonuclease H-like"/>
    <property type="match status" value="1"/>
</dbReference>
<protein>
    <submittedName>
        <fullName evidence="6">Uncharacterized protein</fullName>
    </submittedName>
</protein>
<keyword evidence="2" id="KW-0479">Metal-binding</keyword>
<dbReference type="InterPro" id="IPR012337">
    <property type="entry name" value="RNaseH-like_sf"/>
</dbReference>
<dbReference type="InterPro" id="IPR052035">
    <property type="entry name" value="ZnF_BED_domain_contain"/>
</dbReference>